<dbReference type="PRINTS" id="PR00837">
    <property type="entry name" value="V5TPXLIKE"/>
</dbReference>
<dbReference type="PANTHER" id="PTHR10334">
    <property type="entry name" value="CYSTEINE-RICH SECRETORY PROTEIN-RELATED"/>
    <property type="match status" value="1"/>
</dbReference>
<name>A0A2G9TNS6_TELCI</name>
<proteinExistence type="predicted"/>
<dbReference type="InterPro" id="IPR014044">
    <property type="entry name" value="CAP_dom"/>
</dbReference>
<dbReference type="InterPro" id="IPR035940">
    <property type="entry name" value="CAP_sf"/>
</dbReference>
<gene>
    <name evidence="2" type="ORF">TELCIR_18947</name>
</gene>
<dbReference type="Proteomes" id="UP000230423">
    <property type="component" value="Unassembled WGS sequence"/>
</dbReference>
<evidence type="ECO:0000313" key="2">
    <source>
        <dbReference type="EMBL" id="PIO59587.1"/>
    </source>
</evidence>
<feature type="domain" description="SCP" evidence="1">
    <location>
        <begin position="1"/>
        <end position="124"/>
    </location>
</feature>
<dbReference type="SUPFAM" id="SSF55797">
    <property type="entry name" value="PR-1-like"/>
    <property type="match status" value="1"/>
</dbReference>
<dbReference type="Pfam" id="PF00188">
    <property type="entry name" value="CAP"/>
    <property type="match status" value="1"/>
</dbReference>
<organism evidence="2 3">
    <name type="scientific">Teladorsagia circumcincta</name>
    <name type="common">Brown stomach worm</name>
    <name type="synonym">Ostertagia circumcincta</name>
    <dbReference type="NCBI Taxonomy" id="45464"/>
    <lineage>
        <taxon>Eukaryota</taxon>
        <taxon>Metazoa</taxon>
        <taxon>Ecdysozoa</taxon>
        <taxon>Nematoda</taxon>
        <taxon>Chromadorea</taxon>
        <taxon>Rhabditida</taxon>
        <taxon>Rhabditina</taxon>
        <taxon>Rhabditomorpha</taxon>
        <taxon>Strongyloidea</taxon>
        <taxon>Trichostrongylidae</taxon>
        <taxon>Teladorsagia</taxon>
    </lineage>
</organism>
<dbReference type="SMART" id="SM00198">
    <property type="entry name" value="SCP"/>
    <property type="match status" value="1"/>
</dbReference>
<evidence type="ECO:0000259" key="1">
    <source>
        <dbReference type="SMART" id="SM00198"/>
    </source>
</evidence>
<dbReference type="CDD" id="cd05380">
    <property type="entry name" value="CAP_euk"/>
    <property type="match status" value="1"/>
</dbReference>
<dbReference type="AlphaFoldDB" id="A0A2G9TNS6"/>
<dbReference type="InterPro" id="IPR001283">
    <property type="entry name" value="CRISP-related"/>
</dbReference>
<accession>A0A2G9TNS6</accession>
<sequence length="147" mass="16288">MYLQKYTCEAESFAQSHANSCEEEVQPANERPGYKENVYRYGGTGGLPEAAEEAMNSWWGQLANSGIPSDMQFTQAIRSRTSQVVTRWTKMAWWNNVQLGCAIRQCSNFKLVVCMYSPGGNDVGKPIYNIGAPCSACAGECFEDLCT</sequence>
<dbReference type="Gene3D" id="3.40.33.10">
    <property type="entry name" value="CAP"/>
    <property type="match status" value="1"/>
</dbReference>
<reference evidence="2 3" key="1">
    <citation type="submission" date="2015-09" db="EMBL/GenBank/DDBJ databases">
        <title>Draft genome of the parasitic nematode Teladorsagia circumcincta isolate WARC Sus (inbred).</title>
        <authorList>
            <person name="Mitreva M."/>
        </authorList>
    </citation>
    <scope>NUCLEOTIDE SEQUENCE [LARGE SCALE GENOMIC DNA]</scope>
    <source>
        <strain evidence="2 3">S</strain>
    </source>
</reference>
<evidence type="ECO:0000313" key="3">
    <source>
        <dbReference type="Proteomes" id="UP000230423"/>
    </source>
</evidence>
<protein>
    <submittedName>
        <fullName evidence="2">SCP-like protein</fullName>
    </submittedName>
</protein>
<dbReference type="OrthoDB" id="5817383at2759"/>
<keyword evidence="3" id="KW-1185">Reference proteome</keyword>
<dbReference type="EMBL" id="KZ357441">
    <property type="protein sequence ID" value="PIO59587.1"/>
    <property type="molecule type" value="Genomic_DNA"/>
</dbReference>